<dbReference type="NCBIfam" id="TIGR02436">
    <property type="entry name" value="four helix bundle protein"/>
    <property type="match status" value="1"/>
</dbReference>
<dbReference type="Pfam" id="PF05635">
    <property type="entry name" value="23S_rRNA_IVP"/>
    <property type="match status" value="1"/>
</dbReference>
<dbReference type="CDD" id="cd16377">
    <property type="entry name" value="23S_rRNA_IVP_like"/>
    <property type="match status" value="1"/>
</dbReference>
<dbReference type="Proteomes" id="UP000705867">
    <property type="component" value="Unassembled WGS sequence"/>
</dbReference>
<comment type="caution">
    <text evidence="1">The sequence shown here is derived from an EMBL/GenBank/DDBJ whole genome shotgun (WGS) entry which is preliminary data.</text>
</comment>
<evidence type="ECO:0000313" key="1">
    <source>
        <dbReference type="EMBL" id="MBZ0156062.1"/>
    </source>
</evidence>
<dbReference type="Gene3D" id="1.20.1440.60">
    <property type="entry name" value="23S rRNA-intervening sequence"/>
    <property type="match status" value="1"/>
</dbReference>
<protein>
    <submittedName>
        <fullName evidence="1">Four helix bundle protein</fullName>
    </submittedName>
</protein>
<dbReference type="InterPro" id="IPR036583">
    <property type="entry name" value="23S_rRNA_IVS_sf"/>
</dbReference>
<accession>A0A953M1J2</accession>
<evidence type="ECO:0000313" key="2">
    <source>
        <dbReference type="Proteomes" id="UP000705867"/>
    </source>
</evidence>
<proteinExistence type="predicted"/>
<dbReference type="PANTHER" id="PTHR38471:SF2">
    <property type="entry name" value="FOUR HELIX BUNDLE PROTEIN"/>
    <property type="match status" value="1"/>
</dbReference>
<gene>
    <name evidence="1" type="ORF">K8I29_07580</name>
</gene>
<name>A0A953M1J2_9BACT</name>
<dbReference type="InterPro" id="IPR012657">
    <property type="entry name" value="23S_rRNA-intervening_sequence"/>
</dbReference>
<dbReference type="AlphaFoldDB" id="A0A953M1J2"/>
<reference evidence="1" key="1">
    <citation type="journal article" date="2021" name="bioRxiv">
        <title>Unraveling nitrogen, sulfur and carbon metabolic pathways and microbial community transcriptional responses to substrate deprivation and toxicity stresses in a bioreactor mimicking anoxic brackish coastal sediment conditions.</title>
        <authorList>
            <person name="Martins P.D."/>
            <person name="Echeveste M.J."/>
            <person name="Arshad A."/>
            <person name="Kurth J."/>
            <person name="Ouboter H."/>
            <person name="Jetten M.S.M."/>
            <person name="Welte C.U."/>
        </authorList>
    </citation>
    <scope>NUCLEOTIDE SEQUENCE</scope>
    <source>
        <strain evidence="1">MAG_39</strain>
    </source>
</reference>
<dbReference type="PANTHER" id="PTHR38471">
    <property type="entry name" value="FOUR HELIX BUNDLE PROTEIN"/>
    <property type="match status" value="1"/>
</dbReference>
<organism evidence="1 2">
    <name type="scientific">Candidatus Nitrobium versatile</name>
    <dbReference type="NCBI Taxonomy" id="2884831"/>
    <lineage>
        <taxon>Bacteria</taxon>
        <taxon>Pseudomonadati</taxon>
        <taxon>Nitrospirota</taxon>
        <taxon>Nitrospiria</taxon>
        <taxon>Nitrospirales</taxon>
        <taxon>Nitrospiraceae</taxon>
        <taxon>Candidatus Nitrobium</taxon>
    </lineage>
</organism>
<reference evidence="1" key="2">
    <citation type="submission" date="2021-08" db="EMBL/GenBank/DDBJ databases">
        <authorList>
            <person name="Dalcin Martins P."/>
        </authorList>
    </citation>
    <scope>NUCLEOTIDE SEQUENCE</scope>
    <source>
        <strain evidence="1">MAG_39</strain>
    </source>
</reference>
<dbReference type="SUPFAM" id="SSF158446">
    <property type="entry name" value="IVS-encoded protein-like"/>
    <property type="match status" value="1"/>
</dbReference>
<sequence>MPKSFEELPVWQKARELVRDIYILTGKEPFKRDFSLVDQIRRASVSVMSNISEGFERGSNAEFIQFLYVAKGSAGEVRTQLYVAFDQAYVAEGDFRKVYALCMDISGQISKFIEYLKSSRMKGEKYRTEYKSFREGVEGVVNEFKIQNSKFKTNGPEG</sequence>
<dbReference type="EMBL" id="JAIOIV010000063">
    <property type="protein sequence ID" value="MBZ0156062.1"/>
    <property type="molecule type" value="Genomic_DNA"/>
</dbReference>